<evidence type="ECO:0000313" key="1">
    <source>
        <dbReference type="EMBL" id="TNN04804.1"/>
    </source>
</evidence>
<evidence type="ECO:0000313" key="2">
    <source>
        <dbReference type="Proteomes" id="UP000311919"/>
    </source>
</evidence>
<gene>
    <name evidence="1" type="ORF">EWB00_010821</name>
</gene>
<accession>A0A4Z2CL96</accession>
<proteinExistence type="predicted"/>
<dbReference type="STRING" id="6182.A0A4Z2CL96"/>
<name>A0A4Z2CL96_SCHJA</name>
<dbReference type="Proteomes" id="UP000311919">
    <property type="component" value="Unassembled WGS sequence"/>
</dbReference>
<keyword evidence="2" id="KW-1185">Reference proteome</keyword>
<comment type="caution">
    <text evidence="1">The sequence shown here is derived from an EMBL/GenBank/DDBJ whole genome shotgun (WGS) entry which is preliminary data.</text>
</comment>
<feature type="non-terminal residue" evidence="1">
    <location>
        <position position="251"/>
    </location>
</feature>
<organism evidence="1 2">
    <name type="scientific">Schistosoma japonicum</name>
    <name type="common">Blood fluke</name>
    <dbReference type="NCBI Taxonomy" id="6182"/>
    <lineage>
        <taxon>Eukaryota</taxon>
        <taxon>Metazoa</taxon>
        <taxon>Spiralia</taxon>
        <taxon>Lophotrochozoa</taxon>
        <taxon>Platyhelminthes</taxon>
        <taxon>Trematoda</taxon>
        <taxon>Digenea</taxon>
        <taxon>Strigeidida</taxon>
        <taxon>Schistosomatoidea</taxon>
        <taxon>Schistosomatidae</taxon>
        <taxon>Schistosoma</taxon>
    </lineage>
</organism>
<sequence>MAVRFFIKCHETDDTQSTIQFRRTTLKSVLAYNDDFLHDLLLMRIGIQSSRFQFSGAPRSIESQHKCTTNPFSYPLSDHFLWVPNKCDPLILGISSECLSHFVNYHVQAGTKYRQLCWFAHHSISLIPTSASDNSVWCRTNMAHVFIHGLKTWLRLYENSVQSILSKLSNSNESRLLLFTESLRNLSSQIEFISDLCMLNYKQSDISMYPLTKLHGVELLAYLMSKADCSMCHPSEHIVRFLFKEAARPLI</sequence>
<reference evidence="1 2" key="1">
    <citation type="submission" date="2019-03" db="EMBL/GenBank/DDBJ databases">
        <title>An improved genome assembly of the fluke Schistosoma japonicum.</title>
        <authorList>
            <person name="Hu W."/>
            <person name="Luo F."/>
            <person name="Yin M."/>
            <person name="Mo X."/>
            <person name="Sun C."/>
            <person name="Wu Q."/>
            <person name="Zhu B."/>
            <person name="Xiang M."/>
            <person name="Wang J."/>
            <person name="Wang Y."/>
            <person name="Zhang T."/>
            <person name="Xu B."/>
            <person name="Zheng H."/>
            <person name="Feng Z."/>
        </authorList>
    </citation>
    <scope>NUCLEOTIDE SEQUENCE [LARGE SCALE GENOMIC DNA]</scope>
    <source>
        <strain evidence="1">HuSjv2</strain>
        <tissue evidence="1">Worms</tissue>
    </source>
</reference>
<dbReference type="AlphaFoldDB" id="A0A4Z2CL96"/>
<dbReference type="EMBL" id="SKCS01000869">
    <property type="protein sequence ID" value="TNN04804.1"/>
    <property type="molecule type" value="Genomic_DNA"/>
</dbReference>
<dbReference type="OrthoDB" id="775571at2759"/>
<protein>
    <submittedName>
        <fullName evidence="1">Gamma-tubulin complex component</fullName>
    </submittedName>
</protein>